<evidence type="ECO:0000259" key="1">
    <source>
        <dbReference type="Pfam" id="PF04149"/>
    </source>
</evidence>
<protein>
    <submittedName>
        <fullName evidence="2">DUF397 domain-containing protein</fullName>
    </submittedName>
</protein>
<sequence>MEALQWNRPEACQDGASCPEVAVTADTVYLRSSIRPDGIAQLTRDEWRDLLAGIRNGEFDV</sequence>
<reference evidence="3" key="1">
    <citation type="journal article" date="2019" name="Int. J. Syst. Evol. Microbiol.">
        <title>The Global Catalogue of Microorganisms (GCM) 10K type strain sequencing project: providing services to taxonomists for standard genome sequencing and annotation.</title>
        <authorList>
            <consortium name="The Broad Institute Genomics Platform"/>
            <consortium name="The Broad Institute Genome Sequencing Center for Infectious Disease"/>
            <person name="Wu L."/>
            <person name="Ma J."/>
        </authorList>
    </citation>
    <scope>NUCLEOTIDE SEQUENCE [LARGE SCALE GENOMIC DNA]</scope>
    <source>
        <strain evidence="3">CGMCC 4.1469</strain>
    </source>
</reference>
<dbReference type="InterPro" id="IPR007278">
    <property type="entry name" value="DUF397"/>
</dbReference>
<evidence type="ECO:0000313" key="2">
    <source>
        <dbReference type="EMBL" id="MFC5884806.1"/>
    </source>
</evidence>
<evidence type="ECO:0000313" key="3">
    <source>
        <dbReference type="Proteomes" id="UP001596067"/>
    </source>
</evidence>
<accession>A0ABW1ERX1</accession>
<organism evidence="2 3">
    <name type="scientific">Kitasatospora aburaviensis</name>
    <dbReference type="NCBI Taxonomy" id="67265"/>
    <lineage>
        <taxon>Bacteria</taxon>
        <taxon>Bacillati</taxon>
        <taxon>Actinomycetota</taxon>
        <taxon>Actinomycetes</taxon>
        <taxon>Kitasatosporales</taxon>
        <taxon>Streptomycetaceae</taxon>
        <taxon>Kitasatospora</taxon>
    </lineage>
</organism>
<dbReference type="Pfam" id="PF04149">
    <property type="entry name" value="DUF397"/>
    <property type="match status" value="1"/>
</dbReference>
<dbReference type="EMBL" id="JBHSOD010000006">
    <property type="protein sequence ID" value="MFC5884806.1"/>
    <property type="molecule type" value="Genomic_DNA"/>
</dbReference>
<feature type="domain" description="DUF397" evidence="1">
    <location>
        <begin position="4"/>
        <end position="55"/>
    </location>
</feature>
<proteinExistence type="predicted"/>
<comment type="caution">
    <text evidence="2">The sequence shown here is derived from an EMBL/GenBank/DDBJ whole genome shotgun (WGS) entry which is preliminary data.</text>
</comment>
<keyword evidence="3" id="KW-1185">Reference proteome</keyword>
<name>A0ABW1ERX1_9ACTN</name>
<gene>
    <name evidence="2" type="ORF">ACFP0N_07430</name>
</gene>
<dbReference type="Proteomes" id="UP001596067">
    <property type="component" value="Unassembled WGS sequence"/>
</dbReference>
<dbReference type="RefSeq" id="WP_313763921.1">
    <property type="nucleotide sequence ID" value="NZ_BAAAVH010000034.1"/>
</dbReference>